<dbReference type="InterPro" id="IPR036249">
    <property type="entry name" value="Thioredoxin-like_sf"/>
</dbReference>
<dbReference type="EMBL" id="NPBY01000012">
    <property type="protein sequence ID" value="PAD79348.1"/>
    <property type="molecule type" value="Genomic_DNA"/>
</dbReference>
<dbReference type="Gene3D" id="3.40.30.10">
    <property type="entry name" value="Glutaredoxin"/>
    <property type="match status" value="1"/>
</dbReference>
<organism evidence="3 4">
    <name type="scientific">Paenibacillus campinasensis</name>
    <dbReference type="NCBI Taxonomy" id="66347"/>
    <lineage>
        <taxon>Bacteria</taxon>
        <taxon>Bacillati</taxon>
        <taxon>Bacillota</taxon>
        <taxon>Bacilli</taxon>
        <taxon>Bacillales</taxon>
        <taxon>Paenibacillaceae</taxon>
        <taxon>Paenibacillus</taxon>
    </lineage>
</organism>
<evidence type="ECO:0000259" key="1">
    <source>
        <dbReference type="Pfam" id="PF00085"/>
    </source>
</evidence>
<sequence>MIAVTERELLERIEWQERLAGRDSEAASPLIVFLYTPLCGTCSAARRMLEVVEQLLPDTAVLEADVNFMPNVVDKYRVRSVPGLMAVSGRLEQPQFLYRMGSVQDILSFIKGAMA</sequence>
<dbReference type="CDD" id="cd02947">
    <property type="entry name" value="TRX_family"/>
    <property type="match status" value="1"/>
</dbReference>
<dbReference type="OrthoDB" id="5784238at2"/>
<evidence type="ECO:0000313" key="5">
    <source>
        <dbReference type="Proteomes" id="UP000435177"/>
    </source>
</evidence>
<accession>A0A268F1U0</accession>
<dbReference type="Pfam" id="PF00085">
    <property type="entry name" value="Thioredoxin"/>
    <property type="match status" value="1"/>
</dbReference>
<name>A0A268F1U0_9BACL</name>
<reference evidence="3 4" key="1">
    <citation type="submission" date="2017-07" db="EMBL/GenBank/DDBJ databases">
        <title>Isolation and whole genome analysis of endospore-forming bacteria from heroin.</title>
        <authorList>
            <person name="Kalinowski J."/>
            <person name="Ahrens B."/>
            <person name="Al-Dilaimi A."/>
            <person name="Winkler A."/>
            <person name="Wibberg D."/>
            <person name="Schleenbecker U."/>
            <person name="Ruckert C."/>
            <person name="Wolfel R."/>
            <person name="Grass G."/>
        </authorList>
    </citation>
    <scope>NUCLEOTIDE SEQUENCE [LARGE SCALE GENOMIC DNA]</scope>
    <source>
        <strain evidence="3 4">7537-G1</strain>
    </source>
</reference>
<reference evidence="2 5" key="2">
    <citation type="submission" date="2019-11" db="EMBL/GenBank/DDBJ databases">
        <title>Draft genome sequences of five Paenibacillus species of dairy origin.</title>
        <authorList>
            <person name="Olajide A.M."/>
            <person name="Chen S."/>
            <person name="Lapointe G."/>
        </authorList>
    </citation>
    <scope>NUCLEOTIDE SEQUENCE [LARGE SCALE GENOMIC DNA]</scope>
    <source>
        <strain evidence="2 5">3CS1</strain>
    </source>
</reference>
<dbReference type="AlphaFoldDB" id="A0A268F1U0"/>
<dbReference type="Proteomes" id="UP000215596">
    <property type="component" value="Unassembled WGS sequence"/>
</dbReference>
<keyword evidence="5" id="KW-1185">Reference proteome</keyword>
<evidence type="ECO:0000313" key="2">
    <source>
        <dbReference type="EMBL" id="MUG65917.1"/>
    </source>
</evidence>
<comment type="caution">
    <text evidence="3">The sequence shown here is derived from an EMBL/GenBank/DDBJ whole genome shotgun (WGS) entry which is preliminary data.</text>
</comment>
<dbReference type="InterPro" id="IPR013766">
    <property type="entry name" value="Thioredoxin_domain"/>
</dbReference>
<dbReference type="Proteomes" id="UP000435177">
    <property type="component" value="Unassembled WGS sequence"/>
</dbReference>
<proteinExistence type="predicted"/>
<dbReference type="EMBL" id="WOAA01000004">
    <property type="protein sequence ID" value="MUG65917.1"/>
    <property type="molecule type" value="Genomic_DNA"/>
</dbReference>
<gene>
    <name evidence="3" type="ORF">CHH67_03830</name>
    <name evidence="2" type="ORF">GNP94_07825</name>
</gene>
<evidence type="ECO:0000313" key="3">
    <source>
        <dbReference type="EMBL" id="PAD79348.1"/>
    </source>
</evidence>
<protein>
    <submittedName>
        <fullName evidence="2 3">Thioredoxin</fullName>
    </submittedName>
</protein>
<dbReference type="SUPFAM" id="SSF52833">
    <property type="entry name" value="Thioredoxin-like"/>
    <property type="match status" value="1"/>
</dbReference>
<dbReference type="RefSeq" id="WP_095263667.1">
    <property type="nucleotide sequence ID" value="NZ_NPBY01000012.1"/>
</dbReference>
<feature type="domain" description="Thioredoxin" evidence="1">
    <location>
        <begin position="26"/>
        <end position="87"/>
    </location>
</feature>
<evidence type="ECO:0000313" key="4">
    <source>
        <dbReference type="Proteomes" id="UP000215596"/>
    </source>
</evidence>